<dbReference type="CDD" id="cd00275">
    <property type="entry name" value="C2_PLC_like"/>
    <property type="match status" value="1"/>
</dbReference>
<feature type="compositionally biased region" description="Low complexity" evidence="7">
    <location>
        <begin position="752"/>
        <end position="770"/>
    </location>
</feature>
<evidence type="ECO:0000256" key="4">
    <source>
        <dbReference type="ARBA" id="ARBA00023098"/>
    </source>
</evidence>
<dbReference type="SUPFAM" id="SSF50729">
    <property type="entry name" value="PH domain-like"/>
    <property type="match status" value="1"/>
</dbReference>
<dbReference type="Pfam" id="PF00168">
    <property type="entry name" value="C2"/>
    <property type="match status" value="1"/>
</dbReference>
<dbReference type="EC" id="3.1.4.11" evidence="1 6"/>
<dbReference type="SMART" id="SM00148">
    <property type="entry name" value="PLCXc"/>
    <property type="match status" value="1"/>
</dbReference>
<dbReference type="GO" id="GO:0051209">
    <property type="term" value="P:release of sequestered calcium ion into cytosol"/>
    <property type="evidence" value="ECO:0007669"/>
    <property type="project" value="TreeGrafter"/>
</dbReference>
<dbReference type="InterPro" id="IPR011993">
    <property type="entry name" value="PH-like_dom_sf"/>
</dbReference>
<dbReference type="AlphaFoldDB" id="A0AA48L9W1"/>
<dbReference type="PROSITE" id="PS50004">
    <property type="entry name" value="C2"/>
    <property type="match status" value="1"/>
</dbReference>
<dbReference type="InterPro" id="IPR035892">
    <property type="entry name" value="C2_domain_sf"/>
</dbReference>
<evidence type="ECO:0000256" key="6">
    <source>
        <dbReference type="RuleBase" id="RU361133"/>
    </source>
</evidence>
<keyword evidence="5" id="KW-0807">Transducer</keyword>
<keyword evidence="11" id="KW-1185">Reference proteome</keyword>
<dbReference type="Pfam" id="PF00388">
    <property type="entry name" value="PI-PLC-X"/>
    <property type="match status" value="1"/>
</dbReference>
<dbReference type="SUPFAM" id="SSF49562">
    <property type="entry name" value="C2 domain (Calcium/lipid-binding domain, CaLB)"/>
    <property type="match status" value="1"/>
</dbReference>
<dbReference type="Gene3D" id="2.30.29.30">
    <property type="entry name" value="Pleckstrin-homology domain (PH domain)/Phosphotyrosine-binding domain (PTB)"/>
    <property type="match status" value="1"/>
</dbReference>
<feature type="compositionally biased region" description="Pro residues" evidence="7">
    <location>
        <begin position="793"/>
        <end position="805"/>
    </location>
</feature>
<dbReference type="GeneID" id="85498469"/>
<dbReference type="InterPro" id="IPR017946">
    <property type="entry name" value="PLC-like_Pdiesterase_TIM-brl"/>
</dbReference>
<keyword evidence="4 6" id="KW-0443">Lipid metabolism</keyword>
<feature type="compositionally biased region" description="Polar residues" evidence="7">
    <location>
        <begin position="810"/>
        <end position="822"/>
    </location>
</feature>
<dbReference type="RefSeq" id="XP_060459864.1">
    <property type="nucleotide sequence ID" value="XM_060603585.1"/>
</dbReference>
<evidence type="ECO:0000259" key="8">
    <source>
        <dbReference type="PROSITE" id="PS50004"/>
    </source>
</evidence>
<keyword evidence="2 6" id="KW-0378">Hydrolase</keyword>
<evidence type="ECO:0000256" key="1">
    <source>
        <dbReference type="ARBA" id="ARBA00012368"/>
    </source>
</evidence>
<dbReference type="GO" id="GO:0004435">
    <property type="term" value="F:phosphatidylinositol-4,5-bisphosphate phospholipase C activity"/>
    <property type="evidence" value="ECO:0007669"/>
    <property type="project" value="UniProtKB-EC"/>
</dbReference>
<evidence type="ECO:0000313" key="10">
    <source>
        <dbReference type="EMBL" id="BEI94599.1"/>
    </source>
</evidence>
<feature type="region of interest" description="Disordered" evidence="7">
    <location>
        <begin position="731"/>
        <end position="836"/>
    </location>
</feature>
<dbReference type="Proteomes" id="UP001233271">
    <property type="component" value="Chromosome 7a"/>
</dbReference>
<reference evidence="10" key="1">
    <citation type="journal article" date="2023" name="BMC Genomics">
        <title>Chromosome-level genome assemblies of Cutaneotrichosporon spp. (Trichosporonales, Basidiomycota) reveal imbalanced evolution between nucleotide sequences and chromosome synteny.</title>
        <authorList>
            <person name="Kobayashi Y."/>
            <person name="Kayamori A."/>
            <person name="Aoki K."/>
            <person name="Shiwa Y."/>
            <person name="Matsutani M."/>
            <person name="Fujita N."/>
            <person name="Sugita T."/>
            <person name="Iwasaki W."/>
            <person name="Tanaka N."/>
            <person name="Takashima M."/>
        </authorList>
    </citation>
    <scope>NUCLEOTIDE SEQUENCE</scope>
    <source>
        <strain evidence="10">HIS019</strain>
    </source>
</reference>
<dbReference type="EMBL" id="AP028218">
    <property type="protein sequence ID" value="BEI94599.1"/>
    <property type="molecule type" value="Genomic_DNA"/>
</dbReference>
<organism evidence="10 11">
    <name type="scientific">Cutaneotrichosporon cavernicola</name>
    <dbReference type="NCBI Taxonomy" id="279322"/>
    <lineage>
        <taxon>Eukaryota</taxon>
        <taxon>Fungi</taxon>
        <taxon>Dikarya</taxon>
        <taxon>Basidiomycota</taxon>
        <taxon>Agaricomycotina</taxon>
        <taxon>Tremellomycetes</taxon>
        <taxon>Trichosporonales</taxon>
        <taxon>Trichosporonaceae</taxon>
        <taxon>Cutaneotrichosporon</taxon>
    </lineage>
</organism>
<dbReference type="PANTHER" id="PTHR10336:SF36">
    <property type="entry name" value="1-PHOSPHATIDYLINOSITOL 4,5-BISPHOSPHATE PHOSPHODIESTERASE BETA-4"/>
    <property type="match status" value="1"/>
</dbReference>
<sequence length="836" mass="92247">MADITGAAELPPQLANGVPMLKVSSKKVKPVIVTLSPTAITWPSLKGGKVEIRNIRELRLGVSPTDQYDGARWITIVHVRDKQWKVVHFIAHTDDIYALWSDTLNDLVSAASDRVVSGMQHGPATDPDLLFIKQLWPTGVSKIDARTATSLCHSLGLNVGPTHLANYQFPLDMGNFRRLVREVQTRPELGELFEALGGDMTRDKARNFLRDVQKEDLTDDQFNLLYDRFADAKSDLWTSEALSSYLASPDNIPKPVEDFSRPLPEYFIASSHNTYLVAGQWRGDSTVEGYIRVLLDGCRSVEIDVHNGDTDPVVYHGNTITSSVPILDVCQAIKKYAFVASPYPVILSLEVRCSVQQQERLAKTIKDVFGDLLVTEPLDDVDGIPSPEDLKGRVLVKSKAAVQPKPPTRAVTLSSSPTSDSTSDSTATESDSSFVKLAKRLSFSGGEKTKQPKLGIHRSLSDLPIYTAGVKYQGFSKLVNYESNHMFSVSERTAQKILRDGQQADWIKHNFTHMSRVYPKAVRLSSSNFDPRPFWEIGAQMVAINYQTLDEGSLWNHAMFHDNGYVLKPLALRQKTPEVPVQYRVRLRIISAQRLPPTDGMYVEATIGEDEYETRYLKDGGLSPRWDQTLEFNVTSVPSCLSLVILKLTIKGSRGGTLAQWCRPLTNPGCGFRYLPLEDNSRSRFLFATLFVRISYEPIVKPTYTRNHSNSISSSISAKLSNLRPVSPLLRPASPGHLPSSPILPAPTAAKSPKPLSVALPPSVSPPKASRWSPTKSSRLSPTKFATAVPQPAQTPPPSLPPIAPFSPLTSMPSAPTINYPTPSDPVSIPPQTKSP</sequence>
<dbReference type="PROSITE" id="PS50008">
    <property type="entry name" value="PIPLC_Y_DOMAIN"/>
    <property type="match status" value="1"/>
</dbReference>
<evidence type="ECO:0000259" key="9">
    <source>
        <dbReference type="PROSITE" id="PS50008"/>
    </source>
</evidence>
<dbReference type="InterPro" id="IPR001192">
    <property type="entry name" value="PI-PLC_fam"/>
</dbReference>
<feature type="compositionally biased region" description="Low complexity" evidence="7">
    <location>
        <begin position="412"/>
        <end position="429"/>
    </location>
</feature>
<dbReference type="SUPFAM" id="SSF47473">
    <property type="entry name" value="EF-hand"/>
    <property type="match status" value="1"/>
</dbReference>
<dbReference type="SUPFAM" id="SSF51695">
    <property type="entry name" value="PLC-like phosphodiesterases"/>
    <property type="match status" value="1"/>
</dbReference>
<dbReference type="PANTHER" id="PTHR10336">
    <property type="entry name" value="PHOSPHOINOSITIDE-SPECIFIC PHOSPHOLIPASE C FAMILY PROTEIN"/>
    <property type="match status" value="1"/>
</dbReference>
<evidence type="ECO:0000256" key="7">
    <source>
        <dbReference type="SAM" id="MobiDB-lite"/>
    </source>
</evidence>
<name>A0AA48L9W1_9TREE</name>
<evidence type="ECO:0000256" key="2">
    <source>
        <dbReference type="ARBA" id="ARBA00022801"/>
    </source>
</evidence>
<dbReference type="CDD" id="cd08598">
    <property type="entry name" value="PI-PLC1c_yeast"/>
    <property type="match status" value="1"/>
</dbReference>
<keyword evidence="3 6" id="KW-0442">Lipid degradation</keyword>
<protein>
    <recommendedName>
        <fullName evidence="1 6">Phosphoinositide phospholipase C</fullName>
        <ecNumber evidence="1 6">3.1.4.11</ecNumber>
    </recommendedName>
</protein>
<dbReference type="PROSITE" id="PS50007">
    <property type="entry name" value="PIPLC_X_DOMAIN"/>
    <property type="match status" value="1"/>
</dbReference>
<evidence type="ECO:0000313" key="11">
    <source>
        <dbReference type="Proteomes" id="UP001233271"/>
    </source>
</evidence>
<accession>A0AA48L9W1</accession>
<dbReference type="SMART" id="SM00239">
    <property type="entry name" value="C2"/>
    <property type="match status" value="1"/>
</dbReference>
<dbReference type="GO" id="GO:0016042">
    <property type="term" value="P:lipid catabolic process"/>
    <property type="evidence" value="ECO:0007669"/>
    <property type="project" value="UniProtKB-KW"/>
</dbReference>
<dbReference type="InterPro" id="IPR000008">
    <property type="entry name" value="C2_dom"/>
</dbReference>
<feature type="domain" description="PI-PLC Y-box" evidence="9">
    <location>
        <begin position="460"/>
        <end position="573"/>
    </location>
</feature>
<feature type="compositionally biased region" description="Polar residues" evidence="7">
    <location>
        <begin position="772"/>
        <end position="781"/>
    </location>
</feature>
<dbReference type="InterPro" id="IPR000909">
    <property type="entry name" value="PLipase_C_PInositol-sp_X_dom"/>
</dbReference>
<proteinExistence type="predicted"/>
<dbReference type="PRINTS" id="PR00390">
    <property type="entry name" value="PHPHLIPASEC"/>
</dbReference>
<feature type="region of interest" description="Disordered" evidence="7">
    <location>
        <begin position="402"/>
        <end position="429"/>
    </location>
</feature>
<feature type="domain" description="C2" evidence="8">
    <location>
        <begin position="566"/>
        <end position="690"/>
    </location>
</feature>
<dbReference type="InterPro" id="IPR001711">
    <property type="entry name" value="PLipase_C_Pinositol-sp_Y"/>
</dbReference>
<dbReference type="GO" id="GO:0048015">
    <property type="term" value="P:phosphatidylinositol-mediated signaling"/>
    <property type="evidence" value="ECO:0007669"/>
    <property type="project" value="TreeGrafter"/>
</dbReference>
<dbReference type="Gene3D" id="2.60.40.150">
    <property type="entry name" value="C2 domain"/>
    <property type="match status" value="1"/>
</dbReference>
<evidence type="ECO:0000256" key="5">
    <source>
        <dbReference type="ARBA" id="ARBA00023224"/>
    </source>
</evidence>
<comment type="catalytic activity">
    <reaction evidence="6">
        <text>a 1,2-diacyl-sn-glycero-3-phospho-(1D-myo-inositol-4,5-bisphosphate) + H2O = 1D-myo-inositol 1,4,5-trisphosphate + a 1,2-diacyl-sn-glycerol + H(+)</text>
        <dbReference type="Rhea" id="RHEA:33179"/>
        <dbReference type="ChEBI" id="CHEBI:15377"/>
        <dbReference type="ChEBI" id="CHEBI:15378"/>
        <dbReference type="ChEBI" id="CHEBI:17815"/>
        <dbReference type="ChEBI" id="CHEBI:58456"/>
        <dbReference type="ChEBI" id="CHEBI:203600"/>
        <dbReference type="EC" id="3.1.4.11"/>
    </reaction>
</comment>
<gene>
    <name evidence="10" type="ORF">CcaverHIS019_0701710</name>
</gene>
<dbReference type="KEGG" id="ccac:CcaHIS019_0701710"/>
<dbReference type="SMART" id="SM00149">
    <property type="entry name" value="PLCYc"/>
    <property type="match status" value="1"/>
</dbReference>
<dbReference type="InterPro" id="IPR011992">
    <property type="entry name" value="EF-hand-dom_pair"/>
</dbReference>
<evidence type="ECO:0000256" key="3">
    <source>
        <dbReference type="ARBA" id="ARBA00022963"/>
    </source>
</evidence>
<dbReference type="Gene3D" id="3.20.20.190">
    <property type="entry name" value="Phosphatidylinositol (PI) phosphodiesterase"/>
    <property type="match status" value="1"/>
</dbReference>
<dbReference type="Pfam" id="PF00387">
    <property type="entry name" value="PI-PLC-Y"/>
    <property type="match status" value="1"/>
</dbReference>